<feature type="domain" description="RING-type" evidence="15">
    <location>
        <begin position="363"/>
        <end position="405"/>
    </location>
</feature>
<dbReference type="EC" id="2.3.2.27" evidence="3"/>
<organism evidence="16 17">
    <name type="scientific">Cytospora leucostoma</name>
    <dbReference type="NCBI Taxonomy" id="1230097"/>
    <lineage>
        <taxon>Eukaryota</taxon>
        <taxon>Fungi</taxon>
        <taxon>Dikarya</taxon>
        <taxon>Ascomycota</taxon>
        <taxon>Pezizomycotina</taxon>
        <taxon>Sordariomycetes</taxon>
        <taxon>Sordariomycetidae</taxon>
        <taxon>Diaporthales</taxon>
        <taxon>Cytosporaceae</taxon>
        <taxon>Cytospora</taxon>
    </lineage>
</organism>
<dbReference type="Proteomes" id="UP000285146">
    <property type="component" value="Unassembled WGS sequence"/>
</dbReference>
<evidence type="ECO:0000256" key="3">
    <source>
        <dbReference type="ARBA" id="ARBA00012483"/>
    </source>
</evidence>
<dbReference type="GO" id="GO:0006511">
    <property type="term" value="P:ubiquitin-dependent protein catabolic process"/>
    <property type="evidence" value="ECO:0007669"/>
    <property type="project" value="TreeGrafter"/>
</dbReference>
<dbReference type="GO" id="GO:0061630">
    <property type="term" value="F:ubiquitin protein ligase activity"/>
    <property type="evidence" value="ECO:0007669"/>
    <property type="project" value="UniProtKB-EC"/>
</dbReference>
<feature type="compositionally biased region" description="Polar residues" evidence="13">
    <location>
        <begin position="306"/>
        <end position="317"/>
    </location>
</feature>
<evidence type="ECO:0000313" key="16">
    <source>
        <dbReference type="EMBL" id="ROV95787.1"/>
    </source>
</evidence>
<sequence>MLDRLGHRRAQALALIVANAKSVMCGLAETYAMVSVLDSQRASEMELSISALVPDMMPYTYSIIPLKTDLGLNDSQNTRGRVEINGHMVIANESNFASISGSAIIPYLCCDHLNNSSIQPTAILNALMSNDPLPAAILLYSQQGMCCGLAGQDLVYNTILTMADTKDASKVLTITNTSDATARTTISGYLTEMIQTSGIGQTNENNTTVAMSILYSITGLITLLFIIIIATGAIRARRYPERYGPRTGVGGRPRQSRARGLARAVLETIPIVKFGDSDPPKLDPNAELENTQRPNTTDEPHGIPKNGSSHHLSTIAESPTGPPNHVAAEGAVATTVTGDEADVGGAGSSEVHVSAPREETLGCSICTEDFTLGEDVRVLPCNHKFHPQCIDPWLVNVSGTCPLCRLDLRPEEGDGGENSGIQGEAPPLGRDNEGMDLSRTSHRRSRLFELYRLRNAPVEERIEALRRYRTAAQRQGPSGSNEDEHLSRTAGLSDRLRDRFHVRTRAARRSSSGQEGGSSSAPTHSTSRS</sequence>
<dbReference type="EMBL" id="LKEB01000070">
    <property type="protein sequence ID" value="ROV95787.1"/>
    <property type="molecule type" value="Genomic_DNA"/>
</dbReference>
<evidence type="ECO:0000259" key="15">
    <source>
        <dbReference type="PROSITE" id="PS50089"/>
    </source>
</evidence>
<dbReference type="GO" id="GO:0008270">
    <property type="term" value="F:zinc ion binding"/>
    <property type="evidence" value="ECO:0007669"/>
    <property type="project" value="UniProtKB-KW"/>
</dbReference>
<dbReference type="STRING" id="1230097.A0A423VXN6"/>
<feature type="transmembrane region" description="Helical" evidence="14">
    <location>
        <begin position="213"/>
        <end position="234"/>
    </location>
</feature>
<dbReference type="CDD" id="cd16454">
    <property type="entry name" value="RING-H2_PA-TM-RING"/>
    <property type="match status" value="1"/>
</dbReference>
<dbReference type="GO" id="GO:0016020">
    <property type="term" value="C:membrane"/>
    <property type="evidence" value="ECO:0007669"/>
    <property type="project" value="UniProtKB-SubCell"/>
</dbReference>
<dbReference type="AlphaFoldDB" id="A0A423VXN6"/>
<name>A0A423VXN6_9PEZI</name>
<gene>
    <name evidence="16" type="ORF">VPNG_08772</name>
</gene>
<protein>
    <recommendedName>
        <fullName evidence="3">RING-type E3 ubiquitin transferase</fullName>
        <ecNumber evidence="3">2.3.2.27</ecNumber>
    </recommendedName>
</protein>
<evidence type="ECO:0000256" key="4">
    <source>
        <dbReference type="ARBA" id="ARBA00022679"/>
    </source>
</evidence>
<comment type="catalytic activity">
    <reaction evidence="1">
        <text>S-ubiquitinyl-[E2 ubiquitin-conjugating enzyme]-L-cysteine + [acceptor protein]-L-lysine = [E2 ubiquitin-conjugating enzyme]-L-cysteine + N(6)-ubiquitinyl-[acceptor protein]-L-lysine.</text>
        <dbReference type="EC" id="2.3.2.27"/>
    </reaction>
</comment>
<dbReference type="Pfam" id="PF13639">
    <property type="entry name" value="zf-RING_2"/>
    <property type="match status" value="1"/>
</dbReference>
<keyword evidence="17" id="KW-1185">Reference proteome</keyword>
<evidence type="ECO:0000256" key="1">
    <source>
        <dbReference type="ARBA" id="ARBA00000900"/>
    </source>
</evidence>
<dbReference type="InParanoid" id="A0A423VXN6"/>
<evidence type="ECO:0000256" key="9">
    <source>
        <dbReference type="ARBA" id="ARBA00022833"/>
    </source>
</evidence>
<reference evidence="16 17" key="1">
    <citation type="submission" date="2015-09" db="EMBL/GenBank/DDBJ databases">
        <title>Host preference determinants of Valsa canker pathogens revealed by comparative genomics.</title>
        <authorList>
            <person name="Yin Z."/>
            <person name="Huang L."/>
        </authorList>
    </citation>
    <scope>NUCLEOTIDE SEQUENCE [LARGE SCALE GENOMIC DNA]</scope>
    <source>
        <strain evidence="16 17">SXYLt</strain>
    </source>
</reference>
<dbReference type="PANTHER" id="PTHR45977">
    <property type="entry name" value="TARGET OF ERK KINASE MPK-1"/>
    <property type="match status" value="1"/>
</dbReference>
<dbReference type="SUPFAM" id="SSF57850">
    <property type="entry name" value="RING/U-box"/>
    <property type="match status" value="1"/>
</dbReference>
<feature type="region of interest" description="Disordered" evidence="13">
    <location>
        <begin position="275"/>
        <end position="323"/>
    </location>
</feature>
<keyword evidence="5 14" id="KW-0812">Transmembrane</keyword>
<comment type="subcellular location">
    <subcellularLocation>
        <location evidence="2">Membrane</location>
        <topology evidence="2">Multi-pass membrane protein</topology>
    </subcellularLocation>
</comment>
<dbReference type="PROSITE" id="PS50089">
    <property type="entry name" value="ZF_RING_2"/>
    <property type="match status" value="1"/>
</dbReference>
<dbReference type="InterPro" id="IPR013083">
    <property type="entry name" value="Znf_RING/FYVE/PHD"/>
</dbReference>
<evidence type="ECO:0000256" key="13">
    <source>
        <dbReference type="SAM" id="MobiDB-lite"/>
    </source>
</evidence>
<dbReference type="Gene3D" id="3.30.40.10">
    <property type="entry name" value="Zinc/RING finger domain, C3HC4 (zinc finger)"/>
    <property type="match status" value="1"/>
</dbReference>
<accession>A0A423VXN6</accession>
<feature type="region of interest" description="Disordered" evidence="13">
    <location>
        <begin position="470"/>
        <end position="529"/>
    </location>
</feature>
<evidence type="ECO:0000256" key="11">
    <source>
        <dbReference type="ARBA" id="ARBA00023136"/>
    </source>
</evidence>
<feature type="region of interest" description="Disordered" evidence="13">
    <location>
        <begin position="411"/>
        <end position="441"/>
    </location>
</feature>
<evidence type="ECO:0000256" key="2">
    <source>
        <dbReference type="ARBA" id="ARBA00004141"/>
    </source>
</evidence>
<evidence type="ECO:0000256" key="10">
    <source>
        <dbReference type="ARBA" id="ARBA00022989"/>
    </source>
</evidence>
<evidence type="ECO:0000256" key="8">
    <source>
        <dbReference type="ARBA" id="ARBA00022786"/>
    </source>
</evidence>
<keyword evidence="9" id="KW-0862">Zinc</keyword>
<feature type="compositionally biased region" description="Low complexity" evidence="13">
    <location>
        <begin position="509"/>
        <end position="529"/>
    </location>
</feature>
<dbReference type="PANTHER" id="PTHR45977:SF4">
    <property type="entry name" value="RING-TYPE DOMAIN-CONTAINING PROTEIN"/>
    <property type="match status" value="1"/>
</dbReference>
<keyword evidence="10 14" id="KW-1133">Transmembrane helix</keyword>
<keyword evidence="6" id="KW-0479">Metal-binding</keyword>
<proteinExistence type="predicted"/>
<dbReference type="InterPro" id="IPR001841">
    <property type="entry name" value="Znf_RING"/>
</dbReference>
<dbReference type="GO" id="GO:0016567">
    <property type="term" value="P:protein ubiquitination"/>
    <property type="evidence" value="ECO:0007669"/>
    <property type="project" value="TreeGrafter"/>
</dbReference>
<keyword evidence="8" id="KW-0833">Ubl conjugation pathway</keyword>
<evidence type="ECO:0000313" key="17">
    <source>
        <dbReference type="Proteomes" id="UP000285146"/>
    </source>
</evidence>
<comment type="caution">
    <text evidence="16">The sequence shown here is derived from an EMBL/GenBank/DDBJ whole genome shotgun (WGS) entry which is preliminary data.</text>
</comment>
<keyword evidence="7 12" id="KW-0863">Zinc-finger</keyword>
<evidence type="ECO:0000256" key="5">
    <source>
        <dbReference type="ARBA" id="ARBA00022692"/>
    </source>
</evidence>
<dbReference type="OrthoDB" id="8062037at2759"/>
<keyword evidence="4" id="KW-0808">Transferase</keyword>
<evidence type="ECO:0000256" key="7">
    <source>
        <dbReference type="ARBA" id="ARBA00022771"/>
    </source>
</evidence>
<evidence type="ECO:0000256" key="14">
    <source>
        <dbReference type="SAM" id="Phobius"/>
    </source>
</evidence>
<evidence type="ECO:0000256" key="6">
    <source>
        <dbReference type="ARBA" id="ARBA00022723"/>
    </source>
</evidence>
<keyword evidence="11 14" id="KW-0472">Membrane</keyword>
<evidence type="ECO:0000256" key="12">
    <source>
        <dbReference type="PROSITE-ProRule" id="PRU00175"/>
    </source>
</evidence>
<dbReference type="SMART" id="SM00184">
    <property type="entry name" value="RING"/>
    <property type="match status" value="1"/>
</dbReference>